<dbReference type="GO" id="GO:0016787">
    <property type="term" value="F:hydrolase activity"/>
    <property type="evidence" value="ECO:0007669"/>
    <property type="project" value="UniProtKB-KW"/>
</dbReference>
<dbReference type="Proteomes" id="UP000233491">
    <property type="component" value="Unassembled WGS sequence"/>
</dbReference>
<dbReference type="SMART" id="SM00849">
    <property type="entry name" value="Lactamase_B"/>
    <property type="match status" value="1"/>
</dbReference>
<evidence type="ECO:0000259" key="1">
    <source>
        <dbReference type="SMART" id="SM00849"/>
    </source>
</evidence>
<keyword evidence="3" id="KW-1185">Reference proteome</keyword>
<dbReference type="PANTHER" id="PTHR42951:SF14">
    <property type="entry name" value="METALLO-BETA-LACTAMASE SUPERFAMILY PROTEIN"/>
    <property type="match status" value="1"/>
</dbReference>
<dbReference type="InterPro" id="IPR036866">
    <property type="entry name" value="RibonucZ/Hydroxyglut_hydro"/>
</dbReference>
<dbReference type="Gene3D" id="3.60.15.10">
    <property type="entry name" value="Ribonuclease Z/Hydroxyacylglutathione hydrolase-like"/>
    <property type="match status" value="1"/>
</dbReference>
<dbReference type="InterPro" id="IPR001279">
    <property type="entry name" value="Metallo-B-lactamas"/>
</dbReference>
<keyword evidence="2" id="KW-0378">Hydrolase</keyword>
<accession>A0A1I4SBL8</accession>
<dbReference type="SUPFAM" id="SSF56281">
    <property type="entry name" value="Metallo-hydrolase/oxidoreductase"/>
    <property type="match status" value="1"/>
</dbReference>
<organism evidence="2 3">
    <name type="scientific">Pleomorphomonas diazotrophica</name>
    <dbReference type="NCBI Taxonomy" id="1166257"/>
    <lineage>
        <taxon>Bacteria</taxon>
        <taxon>Pseudomonadati</taxon>
        <taxon>Pseudomonadota</taxon>
        <taxon>Alphaproteobacteria</taxon>
        <taxon>Hyphomicrobiales</taxon>
        <taxon>Pleomorphomonadaceae</taxon>
        <taxon>Pleomorphomonas</taxon>
    </lineage>
</organism>
<dbReference type="RefSeq" id="WP_101289566.1">
    <property type="nucleotide sequence ID" value="NZ_FOUQ01000003.1"/>
</dbReference>
<dbReference type="Pfam" id="PF00753">
    <property type="entry name" value="Lactamase_B"/>
    <property type="match status" value="1"/>
</dbReference>
<evidence type="ECO:0000313" key="3">
    <source>
        <dbReference type="Proteomes" id="UP000233491"/>
    </source>
</evidence>
<dbReference type="EMBL" id="PJNW01000009">
    <property type="protein sequence ID" value="PKR88833.1"/>
    <property type="molecule type" value="Genomic_DNA"/>
</dbReference>
<protein>
    <submittedName>
        <fullName evidence="2">MBL fold metallo-hydrolase</fullName>
    </submittedName>
</protein>
<gene>
    <name evidence="2" type="ORF">CXZ10_11980</name>
</gene>
<dbReference type="AlphaFoldDB" id="A0A1I4SBL8"/>
<comment type="caution">
    <text evidence="2">The sequence shown here is derived from an EMBL/GenBank/DDBJ whole genome shotgun (WGS) entry which is preliminary data.</text>
</comment>
<name>A0A1I4SBL8_9HYPH</name>
<sequence length="290" mass="30869">MTDTGTLRILEPSPGVFAYYDGRIPGARLHSAAENWLDDGAYSLGIASYAVVGGNEAIVFDSHISLDHARAVRRHLEERGVSRFTLVLSHWHDDHVAGNAVFADGPIVAHRLTRAALAANRGKLEGGDPPIRPLVMPTEVFDDGLTLTVGGRSIEAMHFTIHSADGVVLRLPNAGLLLAGDVVEDTVTYVSEAAETPKHIAELGRLAALPVRRILPAHGDPDRIAAGGYDAGIVTANRDYLRRLLAGEGRDGTPLSAFVAADVEAGRIGYFEPYEAVHRANLKALAAVGL</sequence>
<reference evidence="2 3" key="1">
    <citation type="submission" date="2017-12" db="EMBL/GenBank/DDBJ databases">
        <title>Anaerobic carbon monoxide metabolism by Pleomorphomonas carboxyditropha sp. nov., a new mesophilic hydrogenogenic carboxidotroph.</title>
        <authorList>
            <person name="Esquivel-Elizondo S."/>
            <person name="Krajmalnik-Brown R."/>
        </authorList>
    </citation>
    <scope>NUCLEOTIDE SEQUENCE [LARGE SCALE GENOMIC DNA]</scope>
    <source>
        <strain evidence="2 3">R5-392</strain>
    </source>
</reference>
<dbReference type="InterPro" id="IPR050855">
    <property type="entry name" value="NDM-1-like"/>
</dbReference>
<proteinExistence type="predicted"/>
<dbReference type="OrthoDB" id="420651at2"/>
<evidence type="ECO:0000313" key="2">
    <source>
        <dbReference type="EMBL" id="PKR88833.1"/>
    </source>
</evidence>
<feature type="domain" description="Metallo-beta-lactamase" evidence="1">
    <location>
        <begin position="45"/>
        <end position="218"/>
    </location>
</feature>
<dbReference type="PANTHER" id="PTHR42951">
    <property type="entry name" value="METALLO-BETA-LACTAMASE DOMAIN-CONTAINING"/>
    <property type="match status" value="1"/>
</dbReference>